<dbReference type="GO" id="GO:1990904">
    <property type="term" value="C:ribonucleoprotein complex"/>
    <property type="evidence" value="ECO:0007669"/>
    <property type="project" value="UniProtKB-KW"/>
</dbReference>
<dbReference type="FunCoup" id="A0A316YTM5">
    <property type="interactions" value="108"/>
</dbReference>
<feature type="compositionally biased region" description="Polar residues" evidence="4">
    <location>
        <begin position="14"/>
        <end position="35"/>
    </location>
</feature>
<name>A0A316YTM5_9BASI</name>
<evidence type="ECO:0000256" key="2">
    <source>
        <dbReference type="ARBA" id="ARBA00022980"/>
    </source>
</evidence>
<keyword evidence="6" id="KW-1185">Reference proteome</keyword>
<evidence type="ECO:0000256" key="3">
    <source>
        <dbReference type="ARBA" id="ARBA00023274"/>
    </source>
</evidence>
<dbReference type="STRING" id="215250.A0A316YTM5"/>
<feature type="compositionally biased region" description="Low complexity" evidence="4">
    <location>
        <begin position="36"/>
        <end position="51"/>
    </location>
</feature>
<dbReference type="RefSeq" id="XP_025379965.1">
    <property type="nucleotide sequence ID" value="XM_025519051.1"/>
</dbReference>
<dbReference type="GO" id="GO:0006412">
    <property type="term" value="P:translation"/>
    <property type="evidence" value="ECO:0007669"/>
    <property type="project" value="InterPro"/>
</dbReference>
<keyword evidence="3" id="KW-0687">Ribonucleoprotein</keyword>
<dbReference type="InParanoid" id="A0A316YTM5"/>
<dbReference type="InterPro" id="IPR001971">
    <property type="entry name" value="Ribosomal_uS11"/>
</dbReference>
<sequence length="218" mass="23268">MIRSITAGLRRVTVSGSSSPVPLRMVSTSRATLSEATAPTQASPAPSDQAPSPAPPAPAPSRSLPGSSSSAPPPPPPISALTRRTAYSSLRGHDTPPFRLHIQSTRTNTILTLTDPYGNVLSAVSGGSLGTFKKAARSGYEAAYRASLSMFNTIANKRIGWRMNKLELVWKGFGQGREAVFRALMANEGRNTRLLVSRMSDATKIKVGGVRPKKRRML</sequence>
<dbReference type="SUPFAM" id="SSF53137">
    <property type="entry name" value="Translational machinery components"/>
    <property type="match status" value="1"/>
</dbReference>
<evidence type="ECO:0000313" key="6">
    <source>
        <dbReference type="Proteomes" id="UP000245768"/>
    </source>
</evidence>
<dbReference type="EMBL" id="KZ819634">
    <property type="protein sequence ID" value="PWN92767.1"/>
    <property type="molecule type" value="Genomic_DNA"/>
</dbReference>
<dbReference type="Gene3D" id="3.30.420.80">
    <property type="entry name" value="Ribosomal protein S11"/>
    <property type="match status" value="1"/>
</dbReference>
<dbReference type="GO" id="GO:0005840">
    <property type="term" value="C:ribosome"/>
    <property type="evidence" value="ECO:0007669"/>
    <property type="project" value="UniProtKB-KW"/>
</dbReference>
<accession>A0A316YTM5</accession>
<dbReference type="GO" id="GO:0003735">
    <property type="term" value="F:structural constituent of ribosome"/>
    <property type="evidence" value="ECO:0007669"/>
    <property type="project" value="InterPro"/>
</dbReference>
<dbReference type="PANTHER" id="PTHR11759">
    <property type="entry name" value="40S RIBOSOMAL PROTEIN S14/30S RIBOSOMAL PROTEIN S11"/>
    <property type="match status" value="1"/>
</dbReference>
<dbReference type="Pfam" id="PF00411">
    <property type="entry name" value="Ribosomal_S11"/>
    <property type="match status" value="1"/>
</dbReference>
<dbReference type="OrthoDB" id="1654884at2759"/>
<feature type="region of interest" description="Disordered" evidence="4">
    <location>
        <begin position="1"/>
        <end position="81"/>
    </location>
</feature>
<protein>
    <submittedName>
        <fullName evidence="5">Translational machinery component</fullName>
    </submittedName>
</protein>
<feature type="compositionally biased region" description="Low complexity" evidence="4">
    <location>
        <begin position="60"/>
        <end position="70"/>
    </location>
</feature>
<dbReference type="InterPro" id="IPR036967">
    <property type="entry name" value="Ribosomal_uS11_sf"/>
</dbReference>
<evidence type="ECO:0000256" key="4">
    <source>
        <dbReference type="SAM" id="MobiDB-lite"/>
    </source>
</evidence>
<comment type="similarity">
    <text evidence="1">Belongs to the universal ribosomal protein uS11 family.</text>
</comment>
<organism evidence="5 6">
    <name type="scientific">Acaromyces ingoldii</name>
    <dbReference type="NCBI Taxonomy" id="215250"/>
    <lineage>
        <taxon>Eukaryota</taxon>
        <taxon>Fungi</taxon>
        <taxon>Dikarya</taxon>
        <taxon>Basidiomycota</taxon>
        <taxon>Ustilaginomycotina</taxon>
        <taxon>Exobasidiomycetes</taxon>
        <taxon>Exobasidiales</taxon>
        <taxon>Cryptobasidiaceae</taxon>
        <taxon>Acaromyces</taxon>
    </lineage>
</organism>
<dbReference type="AlphaFoldDB" id="A0A316YTM5"/>
<evidence type="ECO:0000313" key="5">
    <source>
        <dbReference type="EMBL" id="PWN92767.1"/>
    </source>
</evidence>
<evidence type="ECO:0000256" key="1">
    <source>
        <dbReference type="ARBA" id="ARBA00006194"/>
    </source>
</evidence>
<proteinExistence type="inferred from homology"/>
<reference evidence="5 6" key="1">
    <citation type="journal article" date="2018" name="Mol. Biol. Evol.">
        <title>Broad Genomic Sampling Reveals a Smut Pathogenic Ancestry of the Fungal Clade Ustilaginomycotina.</title>
        <authorList>
            <person name="Kijpornyongpan T."/>
            <person name="Mondo S.J."/>
            <person name="Barry K."/>
            <person name="Sandor L."/>
            <person name="Lee J."/>
            <person name="Lipzen A."/>
            <person name="Pangilinan J."/>
            <person name="LaButti K."/>
            <person name="Hainaut M."/>
            <person name="Henrissat B."/>
            <person name="Grigoriev I.V."/>
            <person name="Spatafora J.W."/>
            <person name="Aime M.C."/>
        </authorList>
    </citation>
    <scope>NUCLEOTIDE SEQUENCE [LARGE SCALE GENOMIC DNA]</scope>
    <source>
        <strain evidence="5 6">MCA 4198</strain>
    </source>
</reference>
<gene>
    <name evidence="5" type="ORF">FA10DRAFT_235915</name>
</gene>
<dbReference type="GeneID" id="37040967"/>
<dbReference type="HAMAP" id="MF_01310">
    <property type="entry name" value="Ribosomal_uS11"/>
    <property type="match status" value="1"/>
</dbReference>
<dbReference type="Proteomes" id="UP000245768">
    <property type="component" value="Unassembled WGS sequence"/>
</dbReference>
<keyword evidence="2" id="KW-0689">Ribosomal protein</keyword>